<evidence type="ECO:0000256" key="7">
    <source>
        <dbReference type="HAMAP-Rule" id="MF_00208"/>
    </source>
</evidence>
<comment type="cofactor">
    <cofactor evidence="7">
        <name>Mg(2+)</name>
        <dbReference type="ChEBI" id="CHEBI:18420"/>
    </cofactor>
</comment>
<dbReference type="GO" id="GO:0051301">
    <property type="term" value="P:cell division"/>
    <property type="evidence" value="ECO:0007669"/>
    <property type="project" value="UniProtKB-KW"/>
</dbReference>
<feature type="binding site" evidence="7">
    <location>
        <position position="407"/>
    </location>
    <ligand>
        <name>meso-2,6-diaminopimelate</name>
        <dbReference type="ChEBI" id="CHEBI:57791"/>
    </ligand>
</feature>
<keyword evidence="7" id="KW-0067">ATP-binding</keyword>
<dbReference type="GO" id="GO:0008765">
    <property type="term" value="F:UDP-N-acetylmuramoylalanyl-D-glutamate-2,6-diaminopimelate ligase activity"/>
    <property type="evidence" value="ECO:0007669"/>
    <property type="project" value="UniProtKB-UniRule"/>
</dbReference>
<dbReference type="NCBIfam" id="NF001124">
    <property type="entry name" value="PRK00139.1-2"/>
    <property type="match status" value="1"/>
</dbReference>
<evidence type="ECO:0000256" key="6">
    <source>
        <dbReference type="ARBA" id="ARBA00023316"/>
    </source>
</evidence>
<dbReference type="EMBL" id="BSTJ01000001">
    <property type="protein sequence ID" value="GLY71923.1"/>
    <property type="molecule type" value="Genomic_DNA"/>
</dbReference>
<feature type="binding site" evidence="7">
    <location>
        <position position="487"/>
    </location>
    <ligand>
        <name>meso-2,6-diaminopimelate</name>
        <dbReference type="ChEBI" id="CHEBI:57791"/>
    </ligand>
</feature>
<dbReference type="InterPro" id="IPR004101">
    <property type="entry name" value="Mur_ligase_C"/>
</dbReference>
<name>A0A9W6RAD3_9ACTN</name>
<comment type="PTM">
    <text evidence="7">Carboxylation is probably crucial for Mg(2+) binding and, consequently, for the gamma-phosphate positioning of ATP.</text>
</comment>
<feature type="binding site" evidence="7">
    <location>
        <position position="491"/>
    </location>
    <ligand>
        <name>meso-2,6-diaminopimelate</name>
        <dbReference type="ChEBI" id="CHEBI:57791"/>
    </ligand>
</feature>
<accession>A0A9W6RAD3</accession>
<dbReference type="Proteomes" id="UP001165135">
    <property type="component" value="Unassembled WGS sequence"/>
</dbReference>
<dbReference type="GO" id="GO:0000287">
    <property type="term" value="F:magnesium ion binding"/>
    <property type="evidence" value="ECO:0007669"/>
    <property type="project" value="UniProtKB-UniRule"/>
</dbReference>
<feature type="modified residue" description="N6-carboxylysine" evidence="7">
    <location>
        <position position="245"/>
    </location>
</feature>
<feature type="domain" description="Mur ligase C-terminal" evidence="11">
    <location>
        <begin position="358"/>
        <end position="489"/>
    </location>
</feature>
<gene>
    <name evidence="7 13" type="primary">murE</name>
    <name evidence="13" type="ORF">Airi01_001900</name>
</gene>
<comment type="function">
    <text evidence="7">Catalyzes the addition of meso-diaminopimelic acid to the nucleotide precursor UDP-N-acetylmuramoyl-L-alanyl-D-glutamate (UMAG) in the biosynthesis of bacterial cell-wall peptidoglycan.</text>
</comment>
<evidence type="ECO:0000256" key="8">
    <source>
        <dbReference type="RuleBase" id="RU004135"/>
    </source>
</evidence>
<dbReference type="InterPro" id="IPR036615">
    <property type="entry name" value="Mur_ligase_C_dom_sf"/>
</dbReference>
<dbReference type="GO" id="GO:0005524">
    <property type="term" value="F:ATP binding"/>
    <property type="evidence" value="ECO:0007669"/>
    <property type="project" value="UniProtKB-UniRule"/>
</dbReference>
<dbReference type="GO" id="GO:0005737">
    <property type="term" value="C:cytoplasm"/>
    <property type="evidence" value="ECO:0007669"/>
    <property type="project" value="UniProtKB-SubCell"/>
</dbReference>
<comment type="caution">
    <text evidence="7">Lacks conserved residue(s) required for the propagation of feature annotation.</text>
</comment>
<feature type="binding site" evidence="7">
    <location>
        <begin position="136"/>
        <end position="142"/>
    </location>
    <ligand>
        <name>ATP</name>
        <dbReference type="ChEBI" id="CHEBI:30616"/>
    </ligand>
</feature>
<keyword evidence="7" id="KW-0963">Cytoplasm</keyword>
<dbReference type="SUPFAM" id="SSF53623">
    <property type="entry name" value="MurD-like peptide ligases, catalytic domain"/>
    <property type="match status" value="1"/>
</dbReference>
<comment type="subcellular location">
    <subcellularLocation>
        <location evidence="7 8">Cytoplasm</location>
    </subcellularLocation>
</comment>
<reference evidence="13" key="1">
    <citation type="submission" date="2023-03" db="EMBL/GenBank/DDBJ databases">
        <title>Actinoallomurus iriomotensis NBRC 103681.</title>
        <authorList>
            <person name="Ichikawa N."/>
            <person name="Sato H."/>
            <person name="Tonouchi N."/>
        </authorList>
    </citation>
    <scope>NUCLEOTIDE SEQUENCE</scope>
    <source>
        <strain evidence="13">NBRC 103681</strain>
    </source>
</reference>
<comment type="catalytic activity">
    <reaction evidence="7">
        <text>UDP-N-acetyl-alpha-D-muramoyl-L-alanyl-D-glutamate + meso-2,6-diaminopimelate + ATP = UDP-N-acetyl-alpha-D-muramoyl-L-alanyl-gamma-D-glutamyl-meso-2,6-diaminopimelate + ADP + phosphate + H(+)</text>
        <dbReference type="Rhea" id="RHEA:23676"/>
        <dbReference type="ChEBI" id="CHEBI:15378"/>
        <dbReference type="ChEBI" id="CHEBI:30616"/>
        <dbReference type="ChEBI" id="CHEBI:43474"/>
        <dbReference type="ChEBI" id="CHEBI:57791"/>
        <dbReference type="ChEBI" id="CHEBI:83900"/>
        <dbReference type="ChEBI" id="CHEBI:83905"/>
        <dbReference type="ChEBI" id="CHEBI:456216"/>
        <dbReference type="EC" id="6.3.2.13"/>
    </reaction>
</comment>
<keyword evidence="4 7" id="KW-0573">Peptidoglycan synthesis</keyword>
<dbReference type="SUPFAM" id="SSF63418">
    <property type="entry name" value="MurE/MurF N-terminal domain"/>
    <property type="match status" value="1"/>
</dbReference>
<organism evidence="13 14">
    <name type="scientific">Actinoallomurus iriomotensis</name>
    <dbReference type="NCBI Taxonomy" id="478107"/>
    <lineage>
        <taxon>Bacteria</taxon>
        <taxon>Bacillati</taxon>
        <taxon>Actinomycetota</taxon>
        <taxon>Actinomycetes</taxon>
        <taxon>Streptosporangiales</taxon>
        <taxon>Thermomonosporaceae</taxon>
        <taxon>Actinoallomurus</taxon>
    </lineage>
</organism>
<keyword evidence="5 7" id="KW-0131">Cell cycle</keyword>
<dbReference type="InterPro" id="IPR000713">
    <property type="entry name" value="Mur_ligase_N"/>
</dbReference>
<evidence type="ECO:0000313" key="14">
    <source>
        <dbReference type="Proteomes" id="UP001165135"/>
    </source>
</evidence>
<dbReference type="GO" id="GO:0008360">
    <property type="term" value="P:regulation of cell shape"/>
    <property type="evidence" value="ECO:0007669"/>
    <property type="project" value="UniProtKB-KW"/>
</dbReference>
<dbReference type="NCBIfam" id="NF001126">
    <property type="entry name" value="PRK00139.1-4"/>
    <property type="match status" value="1"/>
</dbReference>
<feature type="binding site" evidence="7">
    <location>
        <position position="213"/>
    </location>
    <ligand>
        <name>UDP-N-acetyl-alpha-D-muramoyl-L-alanyl-D-glutamate</name>
        <dbReference type="ChEBI" id="CHEBI:83900"/>
    </ligand>
</feature>
<protein>
    <recommendedName>
        <fullName evidence="7">UDP-N-acetylmuramoyl-L-alanyl-D-glutamate--2,6-diaminopimelate ligase</fullName>
        <ecNumber evidence="7">6.3.2.13</ecNumber>
    </recommendedName>
    <alternativeName>
        <fullName evidence="7">Meso-A2pm-adding enzyme</fullName>
    </alternativeName>
    <alternativeName>
        <fullName evidence="7">Meso-diaminopimelate-adding enzyme</fullName>
    </alternativeName>
    <alternativeName>
        <fullName evidence="7">UDP-MurNAc-L-Ala-D-Glu:meso-diaminopimelate ligase</fullName>
    </alternativeName>
    <alternativeName>
        <fullName evidence="7">UDP-MurNAc-tripeptide synthetase</fullName>
    </alternativeName>
    <alternativeName>
        <fullName evidence="7">UDP-N-acetylmuramyl-tripeptide synthetase</fullName>
    </alternativeName>
</protein>
<feature type="domain" description="Mur ligase central" evidence="12">
    <location>
        <begin position="134"/>
        <end position="335"/>
    </location>
</feature>
<keyword evidence="7" id="KW-0460">Magnesium</keyword>
<dbReference type="Gene3D" id="3.40.1390.10">
    <property type="entry name" value="MurE/MurF, N-terminal domain"/>
    <property type="match status" value="1"/>
</dbReference>
<dbReference type="InterPro" id="IPR013221">
    <property type="entry name" value="Mur_ligase_cen"/>
</dbReference>
<dbReference type="SUPFAM" id="SSF53244">
    <property type="entry name" value="MurD-like peptide ligases, peptide-binding domain"/>
    <property type="match status" value="1"/>
</dbReference>
<dbReference type="HAMAP" id="MF_00208">
    <property type="entry name" value="MurE"/>
    <property type="match status" value="1"/>
</dbReference>
<keyword evidence="7 13" id="KW-0436">Ligase</keyword>
<dbReference type="EC" id="6.3.2.13" evidence="7"/>
<evidence type="ECO:0000256" key="5">
    <source>
        <dbReference type="ARBA" id="ARBA00023306"/>
    </source>
</evidence>
<comment type="pathway">
    <text evidence="7 8">Cell wall biogenesis; peptidoglycan biosynthesis.</text>
</comment>
<comment type="similarity">
    <text evidence="1 7">Belongs to the MurCDEF family. MurE subfamily.</text>
</comment>
<evidence type="ECO:0000313" key="13">
    <source>
        <dbReference type="EMBL" id="GLY71923.1"/>
    </source>
</evidence>
<feature type="binding site" evidence="7">
    <location>
        <position position="205"/>
    </location>
    <ligand>
        <name>UDP-N-acetyl-alpha-D-muramoyl-L-alanyl-D-glutamate</name>
        <dbReference type="ChEBI" id="CHEBI:83900"/>
    </ligand>
</feature>
<evidence type="ECO:0000259" key="10">
    <source>
        <dbReference type="Pfam" id="PF01225"/>
    </source>
</evidence>
<dbReference type="InterPro" id="IPR036565">
    <property type="entry name" value="Mur-like_cat_sf"/>
</dbReference>
<evidence type="ECO:0000256" key="2">
    <source>
        <dbReference type="ARBA" id="ARBA00022618"/>
    </source>
</evidence>
<dbReference type="Pfam" id="PF01225">
    <property type="entry name" value="Mur_ligase"/>
    <property type="match status" value="1"/>
</dbReference>
<evidence type="ECO:0000259" key="12">
    <source>
        <dbReference type="Pfam" id="PF08245"/>
    </source>
</evidence>
<feature type="short sequence motif" description="Meso-diaminopimelate recognition motif" evidence="7">
    <location>
        <begin position="431"/>
        <end position="434"/>
    </location>
</feature>
<feature type="compositionally biased region" description="Polar residues" evidence="9">
    <location>
        <begin position="1"/>
        <end position="10"/>
    </location>
</feature>
<feature type="binding site" evidence="7">
    <location>
        <begin position="178"/>
        <end position="179"/>
    </location>
    <ligand>
        <name>UDP-N-acetyl-alpha-D-muramoyl-L-alanyl-D-glutamate</name>
        <dbReference type="ChEBI" id="CHEBI:83900"/>
    </ligand>
</feature>
<dbReference type="NCBIfam" id="TIGR01085">
    <property type="entry name" value="murE"/>
    <property type="match status" value="1"/>
</dbReference>
<feature type="binding site" evidence="7">
    <location>
        <begin position="431"/>
        <end position="434"/>
    </location>
    <ligand>
        <name>meso-2,6-diaminopimelate</name>
        <dbReference type="ChEBI" id="CHEBI:57791"/>
    </ligand>
</feature>
<keyword evidence="7" id="KW-0547">Nucleotide-binding</keyword>
<dbReference type="InterPro" id="IPR005761">
    <property type="entry name" value="UDP-N-AcMur-Glu-dNH2Pim_ligase"/>
</dbReference>
<dbReference type="Gene3D" id="3.40.1190.10">
    <property type="entry name" value="Mur-like, catalytic domain"/>
    <property type="match status" value="1"/>
</dbReference>
<dbReference type="AlphaFoldDB" id="A0A9W6RAD3"/>
<evidence type="ECO:0000259" key="11">
    <source>
        <dbReference type="Pfam" id="PF02875"/>
    </source>
</evidence>
<keyword evidence="3 7" id="KW-0133">Cell shape</keyword>
<dbReference type="Pfam" id="PF08245">
    <property type="entry name" value="Mur_ligase_M"/>
    <property type="match status" value="1"/>
</dbReference>
<dbReference type="PANTHER" id="PTHR23135">
    <property type="entry name" value="MUR LIGASE FAMILY MEMBER"/>
    <property type="match status" value="1"/>
</dbReference>
<sequence>MTGGTLSAVSNRPDPMRPKSVPARSLSGLVSLLGLSEQGQPIRGMVTGVTHDSRRVLKGDLYAALPGSRFHGAVFAEQAAAAGATGILTDHEGRIRAERAGIPVLVVDDPRAVLGEVASWVYGRPVRDVALLGVTGTSGKSTTTFLLEAGLRAAGHETGLIGGIELRVAGETLPSTLTTPEATDLHALLALMRERGVTAAAMEVSSHALDFGRVGGAFYEVALFTNLSQDHLDHHGTMEAYFAVKARLFTPELSRLGVVNVDDDWGRRLTHIAKVPVTTFSAEGDPGADWRATDVRLEPYGSTFRVIGPGGVEAEARVPLPGPFNVANALGAIVALVEAGIPLQAAVNGIGRLTGVPGRLEPVDEGQDFTALVDYAHKPGAVEAVLGTLRPLTKGTLTIVLGCGGDRDKGKRKVMGELAARRADVAVFTNDNPRTEDPWAILNAMVGGVLTVPEDERAHIVVEPDRAAAIALAVGRARRGDVVLVAGKGHEQGQYIAGEVLPFDDREVVRRALRERHEALGDVANTTAAAAEDEEQS</sequence>
<comment type="caution">
    <text evidence="13">The sequence shown here is derived from an EMBL/GenBank/DDBJ whole genome shotgun (WGS) entry which is preliminary data.</text>
</comment>
<dbReference type="Pfam" id="PF02875">
    <property type="entry name" value="Mur_ligase_C"/>
    <property type="match status" value="1"/>
</dbReference>
<evidence type="ECO:0000256" key="4">
    <source>
        <dbReference type="ARBA" id="ARBA00022984"/>
    </source>
</evidence>
<dbReference type="GO" id="GO:0071555">
    <property type="term" value="P:cell wall organization"/>
    <property type="evidence" value="ECO:0007669"/>
    <property type="project" value="UniProtKB-KW"/>
</dbReference>
<dbReference type="Gene3D" id="3.90.190.20">
    <property type="entry name" value="Mur ligase, C-terminal domain"/>
    <property type="match status" value="1"/>
</dbReference>
<evidence type="ECO:0000256" key="3">
    <source>
        <dbReference type="ARBA" id="ARBA00022960"/>
    </source>
</evidence>
<evidence type="ECO:0000256" key="1">
    <source>
        <dbReference type="ARBA" id="ARBA00005898"/>
    </source>
</evidence>
<evidence type="ECO:0000256" key="9">
    <source>
        <dbReference type="SAM" id="MobiDB-lite"/>
    </source>
</evidence>
<keyword evidence="6 7" id="KW-0961">Cell wall biogenesis/degradation</keyword>
<keyword evidence="2 7" id="KW-0132">Cell division</keyword>
<proteinExistence type="inferred from homology"/>
<feature type="binding site" evidence="7">
    <location>
        <position position="53"/>
    </location>
    <ligand>
        <name>UDP-N-acetyl-alpha-D-muramoyl-L-alanyl-D-glutamate</name>
        <dbReference type="ChEBI" id="CHEBI:83900"/>
    </ligand>
</feature>
<feature type="region of interest" description="Disordered" evidence="9">
    <location>
        <begin position="1"/>
        <end position="22"/>
    </location>
</feature>
<dbReference type="GO" id="GO:0009252">
    <property type="term" value="P:peptidoglycan biosynthetic process"/>
    <property type="evidence" value="ECO:0007669"/>
    <property type="project" value="UniProtKB-UniRule"/>
</dbReference>
<dbReference type="InterPro" id="IPR035911">
    <property type="entry name" value="MurE/MurF_N"/>
</dbReference>
<feature type="domain" description="Mur ligase N-terminal catalytic" evidence="10">
    <location>
        <begin position="46"/>
        <end position="119"/>
    </location>
</feature>
<dbReference type="PANTHER" id="PTHR23135:SF4">
    <property type="entry name" value="UDP-N-ACETYLMURAMOYL-L-ALANYL-D-GLUTAMATE--2,6-DIAMINOPIMELATE LIGASE MURE HOMOLOG, CHLOROPLASTIC"/>
    <property type="match status" value="1"/>
</dbReference>